<keyword evidence="4" id="KW-0862">Zinc</keyword>
<evidence type="ECO:0000313" key="7">
    <source>
        <dbReference type="Proteomes" id="UP000324646"/>
    </source>
</evidence>
<evidence type="ECO:0000313" key="6">
    <source>
        <dbReference type="EMBL" id="QEK12074.1"/>
    </source>
</evidence>
<evidence type="ECO:0000259" key="5">
    <source>
        <dbReference type="SMART" id="SM00849"/>
    </source>
</evidence>
<dbReference type="OrthoDB" id="9802248at2"/>
<evidence type="ECO:0000256" key="3">
    <source>
        <dbReference type="ARBA" id="ARBA00022801"/>
    </source>
</evidence>
<comment type="cofactor">
    <cofactor evidence="1">
        <name>Zn(2+)</name>
        <dbReference type="ChEBI" id="CHEBI:29105"/>
    </cofactor>
</comment>
<dbReference type="KEGG" id="crs:FQB35_06630"/>
<dbReference type="AlphaFoldDB" id="A0A5C0SFG7"/>
<sequence>MILERIPAGIYAVNCFVLACKDTKKACVIDPGGDAEEILNYIKKNDLDLAFILLTHAHGDHIGGIPKIKEKIDIPVLVHEDDGYMLSDGNKNLSNLMSGPNVEIVADRLLKDGESIELGNLKLQIIHTPGHTRGSICIKVDNILFTGDTLFANSIGRTDLEGGSFEKIIDSIKRKLLVMDDNIKVLPGHGPMSTIGIERLNNPFINK</sequence>
<dbReference type="PROSITE" id="PS51257">
    <property type="entry name" value="PROKAR_LIPOPROTEIN"/>
    <property type="match status" value="1"/>
</dbReference>
<dbReference type="GO" id="GO:0016787">
    <property type="term" value="F:hydrolase activity"/>
    <property type="evidence" value="ECO:0007669"/>
    <property type="project" value="UniProtKB-KW"/>
</dbReference>
<dbReference type="PANTHER" id="PTHR46233:SF3">
    <property type="entry name" value="HYDROXYACYLGLUTATHIONE HYDROLASE GLOC"/>
    <property type="match status" value="1"/>
</dbReference>
<dbReference type="InterPro" id="IPR051453">
    <property type="entry name" value="MBL_Glyoxalase_II"/>
</dbReference>
<keyword evidence="3 6" id="KW-0378">Hydrolase</keyword>
<dbReference type="InterPro" id="IPR001279">
    <property type="entry name" value="Metallo-B-lactamas"/>
</dbReference>
<accession>A0A5C0SFG7</accession>
<keyword evidence="7" id="KW-1185">Reference proteome</keyword>
<feature type="domain" description="Metallo-beta-lactamase" evidence="5">
    <location>
        <begin position="12"/>
        <end position="189"/>
    </location>
</feature>
<dbReference type="SUPFAM" id="SSF56281">
    <property type="entry name" value="Metallo-hydrolase/oxidoreductase"/>
    <property type="match status" value="1"/>
</dbReference>
<dbReference type="Proteomes" id="UP000324646">
    <property type="component" value="Chromosome"/>
</dbReference>
<name>A0A5C0SFG7_CRATE</name>
<evidence type="ECO:0000256" key="2">
    <source>
        <dbReference type="ARBA" id="ARBA00022723"/>
    </source>
</evidence>
<dbReference type="EMBL" id="CP042243">
    <property type="protein sequence ID" value="QEK12074.1"/>
    <property type="molecule type" value="Genomic_DNA"/>
</dbReference>
<reference evidence="6 7" key="1">
    <citation type="submission" date="2019-07" db="EMBL/GenBank/DDBJ databases">
        <title>Complete genome of Crassaminicella thermophila SY095.</title>
        <authorList>
            <person name="Li X."/>
        </authorList>
    </citation>
    <scope>NUCLEOTIDE SEQUENCE [LARGE SCALE GENOMIC DNA]</scope>
    <source>
        <strain evidence="6 7">SY095</strain>
    </source>
</reference>
<organism evidence="6 7">
    <name type="scientific">Crassaminicella thermophila</name>
    <dbReference type="NCBI Taxonomy" id="2599308"/>
    <lineage>
        <taxon>Bacteria</taxon>
        <taxon>Bacillati</taxon>
        <taxon>Bacillota</taxon>
        <taxon>Clostridia</taxon>
        <taxon>Eubacteriales</taxon>
        <taxon>Clostridiaceae</taxon>
        <taxon>Crassaminicella</taxon>
    </lineage>
</organism>
<dbReference type="InterPro" id="IPR036866">
    <property type="entry name" value="RibonucZ/Hydroxyglut_hydro"/>
</dbReference>
<dbReference type="CDD" id="cd06262">
    <property type="entry name" value="metallo-hydrolase-like_MBL-fold"/>
    <property type="match status" value="1"/>
</dbReference>
<dbReference type="PANTHER" id="PTHR46233">
    <property type="entry name" value="HYDROXYACYLGLUTATHIONE HYDROLASE GLOC"/>
    <property type="match status" value="1"/>
</dbReference>
<keyword evidence="2" id="KW-0479">Metal-binding</keyword>
<dbReference type="Pfam" id="PF00753">
    <property type="entry name" value="Lactamase_B"/>
    <property type="match status" value="1"/>
</dbReference>
<dbReference type="GO" id="GO:0046872">
    <property type="term" value="F:metal ion binding"/>
    <property type="evidence" value="ECO:0007669"/>
    <property type="project" value="UniProtKB-KW"/>
</dbReference>
<evidence type="ECO:0000256" key="4">
    <source>
        <dbReference type="ARBA" id="ARBA00022833"/>
    </source>
</evidence>
<gene>
    <name evidence="6" type="ORF">FQB35_06630</name>
</gene>
<evidence type="ECO:0000256" key="1">
    <source>
        <dbReference type="ARBA" id="ARBA00001947"/>
    </source>
</evidence>
<dbReference type="Gene3D" id="3.60.15.10">
    <property type="entry name" value="Ribonuclease Z/Hydroxyacylglutathione hydrolase-like"/>
    <property type="match status" value="1"/>
</dbReference>
<protein>
    <submittedName>
        <fullName evidence="6">MBL fold metallo-hydrolase</fullName>
    </submittedName>
</protein>
<dbReference type="RefSeq" id="WP_148809229.1">
    <property type="nucleotide sequence ID" value="NZ_CP042243.1"/>
</dbReference>
<dbReference type="SMART" id="SM00849">
    <property type="entry name" value="Lactamase_B"/>
    <property type="match status" value="1"/>
</dbReference>
<proteinExistence type="predicted"/>